<sequence length="238" mass="26299">MPYVTIESIDWDQSGGGLPYAILELQSQLPVSGRVARQIPGPDRDGYFFVVLNPPLRFHPQTDFDWSRTQPEFHRRDDAGAFLRIYAVIVCSLAVGTQLHNGMKSFPVQLALVIDNTVGRDERLAFEKCEYAGQALVSDVPSPSNSIELTKLADSPWDWTLYETSGGSFVLRVMFSEGPYKIDAGRYFLMQGNSGQKIPPTLLLASDASTRIPASPNSRRAMAHLRFDGGAASTKETI</sequence>
<comment type="caution">
    <text evidence="1">The sequence shown here is derived from an EMBL/GenBank/DDBJ whole genome shotgun (WGS) entry which is preliminary data.</text>
</comment>
<name>A0A0M2K2X4_9MYCO</name>
<evidence type="ECO:0000313" key="2">
    <source>
        <dbReference type="Proteomes" id="UP000034150"/>
    </source>
</evidence>
<dbReference type="STRING" id="1807.MOBUDSM44075_01225"/>
<dbReference type="PATRIC" id="fig|1807.13.peg.3473"/>
<dbReference type="EMBL" id="LAUZ02000040">
    <property type="protein sequence ID" value="KKF01499.1"/>
    <property type="molecule type" value="Genomic_DNA"/>
</dbReference>
<gene>
    <name evidence="1" type="ORF">WN67_13185</name>
</gene>
<dbReference type="RefSeq" id="WP_046363483.1">
    <property type="nucleotide sequence ID" value="NZ_CALTXN010000018.1"/>
</dbReference>
<organism evidence="1 2">
    <name type="scientific">Mycolicibacterium obuense</name>
    <dbReference type="NCBI Taxonomy" id="1807"/>
    <lineage>
        <taxon>Bacteria</taxon>
        <taxon>Bacillati</taxon>
        <taxon>Actinomycetota</taxon>
        <taxon>Actinomycetes</taxon>
        <taxon>Mycobacteriales</taxon>
        <taxon>Mycobacteriaceae</taxon>
        <taxon>Mycolicibacterium</taxon>
    </lineage>
</organism>
<dbReference type="AlphaFoldDB" id="A0A0M2K2X4"/>
<dbReference type="OrthoDB" id="4691918at2"/>
<accession>A0A0M2K2X4</accession>
<dbReference type="Proteomes" id="UP000034150">
    <property type="component" value="Unassembled WGS sequence"/>
</dbReference>
<keyword evidence="2" id="KW-1185">Reference proteome</keyword>
<evidence type="ECO:0000313" key="1">
    <source>
        <dbReference type="EMBL" id="KKF01499.1"/>
    </source>
</evidence>
<reference evidence="1 2" key="1">
    <citation type="journal article" date="2015" name="Genome Announc.">
        <title>Draft Genome Sequence of Mycobacterium obuense Strain UC1, Isolated from Patient Sputum.</title>
        <authorList>
            <person name="Greninger A.L."/>
            <person name="Cunningham G."/>
            <person name="Hsu E.D."/>
            <person name="Yu J.M."/>
            <person name="Chiu C.Y."/>
            <person name="Miller S."/>
        </authorList>
    </citation>
    <scope>NUCLEOTIDE SEQUENCE [LARGE SCALE GENOMIC DNA]</scope>
    <source>
        <strain evidence="1 2">UC1</strain>
    </source>
</reference>
<protein>
    <submittedName>
        <fullName evidence="1">Uncharacterized protein</fullName>
    </submittedName>
</protein>
<proteinExistence type="predicted"/>